<reference evidence="1" key="1">
    <citation type="submission" date="2018-02" db="EMBL/GenBank/DDBJ databases">
        <title>Rhizophora mucronata_Transcriptome.</title>
        <authorList>
            <person name="Meera S.P."/>
            <person name="Sreeshan A."/>
            <person name="Augustine A."/>
        </authorList>
    </citation>
    <scope>NUCLEOTIDE SEQUENCE</scope>
    <source>
        <tissue evidence="1">Leaf</tissue>
    </source>
</reference>
<name>A0A2P2NJJ5_RHIMU</name>
<dbReference type="AlphaFoldDB" id="A0A2P2NJJ5"/>
<protein>
    <submittedName>
        <fullName evidence="1">Uncharacterized protein</fullName>
    </submittedName>
</protein>
<dbReference type="EMBL" id="GGEC01062177">
    <property type="protein sequence ID" value="MBX42661.1"/>
    <property type="molecule type" value="Transcribed_RNA"/>
</dbReference>
<accession>A0A2P2NJJ5</accession>
<evidence type="ECO:0000313" key="1">
    <source>
        <dbReference type="EMBL" id="MBX42661.1"/>
    </source>
</evidence>
<proteinExistence type="predicted"/>
<organism evidence="1">
    <name type="scientific">Rhizophora mucronata</name>
    <name type="common">Asiatic mangrove</name>
    <dbReference type="NCBI Taxonomy" id="61149"/>
    <lineage>
        <taxon>Eukaryota</taxon>
        <taxon>Viridiplantae</taxon>
        <taxon>Streptophyta</taxon>
        <taxon>Embryophyta</taxon>
        <taxon>Tracheophyta</taxon>
        <taxon>Spermatophyta</taxon>
        <taxon>Magnoliopsida</taxon>
        <taxon>eudicotyledons</taxon>
        <taxon>Gunneridae</taxon>
        <taxon>Pentapetalae</taxon>
        <taxon>rosids</taxon>
        <taxon>fabids</taxon>
        <taxon>Malpighiales</taxon>
        <taxon>Rhizophoraceae</taxon>
        <taxon>Rhizophora</taxon>
    </lineage>
</organism>
<sequence>MSTGVSTKIPNLIGLAVHILVLLDGPRLDSGANVVDPK</sequence>